<dbReference type="CDD" id="cd00037">
    <property type="entry name" value="CLECT"/>
    <property type="match status" value="1"/>
</dbReference>
<organism evidence="2 3">
    <name type="scientific">Anopheles christyi</name>
    <dbReference type="NCBI Taxonomy" id="43041"/>
    <lineage>
        <taxon>Eukaryota</taxon>
        <taxon>Metazoa</taxon>
        <taxon>Ecdysozoa</taxon>
        <taxon>Arthropoda</taxon>
        <taxon>Hexapoda</taxon>
        <taxon>Insecta</taxon>
        <taxon>Pterygota</taxon>
        <taxon>Neoptera</taxon>
        <taxon>Endopterygota</taxon>
        <taxon>Diptera</taxon>
        <taxon>Nematocera</taxon>
        <taxon>Culicoidea</taxon>
        <taxon>Culicidae</taxon>
        <taxon>Anophelinae</taxon>
        <taxon>Anopheles</taxon>
    </lineage>
</organism>
<evidence type="ECO:0000256" key="1">
    <source>
        <dbReference type="SAM" id="SignalP"/>
    </source>
</evidence>
<dbReference type="AlphaFoldDB" id="A0A182K415"/>
<name>A0A182K415_9DIPT</name>
<evidence type="ECO:0000313" key="2">
    <source>
        <dbReference type="EnsemblMetazoa" id="ACHR005500-PA"/>
    </source>
</evidence>
<feature type="chain" id="PRO_5008125029" description="C-type lectin domain-containing protein" evidence="1">
    <location>
        <begin position="26"/>
        <end position="108"/>
    </location>
</feature>
<protein>
    <recommendedName>
        <fullName evidence="4">C-type lectin domain-containing protein</fullName>
    </recommendedName>
</protein>
<proteinExistence type="predicted"/>
<dbReference type="Proteomes" id="UP000075881">
    <property type="component" value="Unassembled WGS sequence"/>
</dbReference>
<reference evidence="3" key="1">
    <citation type="submission" date="2013-03" db="EMBL/GenBank/DDBJ databases">
        <title>The Genome Sequence of Anopheles christyi ACHKN1017.</title>
        <authorList>
            <consortium name="The Broad Institute Genomics Platform"/>
            <person name="Neafsey D.E."/>
            <person name="Besansky N."/>
            <person name="Walker B."/>
            <person name="Young S.K."/>
            <person name="Zeng Q."/>
            <person name="Gargeya S."/>
            <person name="Fitzgerald M."/>
            <person name="Haas B."/>
            <person name="Abouelleil A."/>
            <person name="Allen A.W."/>
            <person name="Alvarado L."/>
            <person name="Arachchi H.M."/>
            <person name="Berlin A.M."/>
            <person name="Chapman S.B."/>
            <person name="Gainer-Dewar J."/>
            <person name="Goldberg J."/>
            <person name="Griggs A."/>
            <person name="Gujja S."/>
            <person name="Hansen M."/>
            <person name="Howarth C."/>
            <person name="Imamovic A."/>
            <person name="Ireland A."/>
            <person name="Larimer J."/>
            <person name="McCowan C."/>
            <person name="Murphy C."/>
            <person name="Pearson M."/>
            <person name="Poon T.W."/>
            <person name="Priest M."/>
            <person name="Roberts A."/>
            <person name="Saif S."/>
            <person name="Shea T."/>
            <person name="Sisk P."/>
            <person name="Sykes S."/>
            <person name="Wortman J."/>
            <person name="Nusbaum C."/>
            <person name="Birren B."/>
        </authorList>
    </citation>
    <scope>NUCLEOTIDE SEQUENCE [LARGE SCALE GENOMIC DNA]</scope>
    <source>
        <strain evidence="3">ACHKN1017</strain>
    </source>
</reference>
<dbReference type="EnsemblMetazoa" id="ACHR005500-RA">
    <property type="protein sequence ID" value="ACHR005500-PA"/>
    <property type="gene ID" value="ACHR005500"/>
</dbReference>
<dbReference type="SUPFAM" id="SSF56436">
    <property type="entry name" value="C-type lectin-like"/>
    <property type="match status" value="1"/>
</dbReference>
<dbReference type="VEuPathDB" id="VectorBase:ACHR005500"/>
<dbReference type="STRING" id="43041.A0A182K415"/>
<keyword evidence="3" id="KW-1185">Reference proteome</keyword>
<keyword evidence="1" id="KW-0732">Signal</keyword>
<dbReference type="InterPro" id="IPR016187">
    <property type="entry name" value="CTDL_fold"/>
</dbReference>
<feature type="signal peptide" evidence="1">
    <location>
        <begin position="1"/>
        <end position="25"/>
    </location>
</feature>
<evidence type="ECO:0000313" key="3">
    <source>
        <dbReference type="Proteomes" id="UP000075881"/>
    </source>
</evidence>
<accession>A0A182K415</accession>
<sequence length="108" mass="12205">MLLYKTVISSFVAAVLLVLSIAVASESPEPNETKTDVKSYSPGDVKDVNNFPVNGLPPLAYSSKKYTFHFELVSFFQAWNRCRAMGKRLASIENYQDHMAYREAVCKY</sequence>
<reference evidence="2" key="2">
    <citation type="submission" date="2020-05" db="UniProtKB">
        <authorList>
            <consortium name="EnsemblMetazoa"/>
        </authorList>
    </citation>
    <scope>IDENTIFICATION</scope>
    <source>
        <strain evidence="2">ACHKN1017</strain>
    </source>
</reference>
<evidence type="ECO:0008006" key="4">
    <source>
        <dbReference type="Google" id="ProtNLM"/>
    </source>
</evidence>